<feature type="domain" description="NAD(P)-binding" evidence="1">
    <location>
        <begin position="36"/>
        <end position="221"/>
    </location>
</feature>
<dbReference type="CDD" id="cd05244">
    <property type="entry name" value="BVR-B_like_SDR_a"/>
    <property type="match status" value="1"/>
</dbReference>
<dbReference type="PATRIC" id="fig|1126211.3.peg.961"/>
<dbReference type="Proteomes" id="UP000002878">
    <property type="component" value="Chromosome"/>
</dbReference>
<dbReference type="PANTHER" id="PTHR43355">
    <property type="entry name" value="FLAVIN REDUCTASE (NADPH)"/>
    <property type="match status" value="1"/>
</dbReference>
<dbReference type="SUPFAM" id="SSF51735">
    <property type="entry name" value="NAD(P)-binding Rossmann-fold domains"/>
    <property type="match status" value="1"/>
</dbReference>
<accession>I2C327</accession>
<reference evidence="2 3" key="1">
    <citation type="journal article" date="2012" name="J. Biotechnol.">
        <title>Genome sequence of the plant growth promoting strain Bacillus amyloliquefaciens subsp. plantarum B9601-Y2 and expression of mersacidin and other secondary metabolites.</title>
        <authorList>
            <person name="He P."/>
            <person name="Hao K."/>
            <person name="Blom J."/>
            <person name="Ruckert C."/>
            <person name="Vater J."/>
            <person name="Mao Z."/>
            <person name="Wu Y."/>
            <person name="Hou M."/>
            <person name="He P."/>
            <person name="He Y."/>
            <person name="Borriss R."/>
        </authorList>
    </citation>
    <scope>NUCLEOTIDE SEQUENCE [LARGE SCALE GENOMIC DNA]</scope>
    <source>
        <strain evidence="2">Y2</strain>
    </source>
</reference>
<dbReference type="GO" id="GO:0016646">
    <property type="term" value="F:oxidoreductase activity, acting on the CH-NH group of donors, NAD or NADP as acceptor"/>
    <property type="evidence" value="ECO:0007669"/>
    <property type="project" value="TreeGrafter"/>
</dbReference>
<protein>
    <submittedName>
        <fullName evidence="2">NAD-dependent epimerase/dehydratase</fullName>
    </submittedName>
</protein>
<dbReference type="InterPro" id="IPR036291">
    <property type="entry name" value="NAD(P)-bd_dom_sf"/>
</dbReference>
<dbReference type="InterPro" id="IPR016040">
    <property type="entry name" value="NAD(P)-bd_dom"/>
</dbReference>
<proteinExistence type="predicted"/>
<dbReference type="AlphaFoldDB" id="I2C327"/>
<evidence type="ECO:0000313" key="2">
    <source>
        <dbReference type="EMBL" id="AFJ61051.1"/>
    </source>
</evidence>
<dbReference type="PANTHER" id="PTHR43355:SF2">
    <property type="entry name" value="FLAVIN REDUCTASE (NADPH)"/>
    <property type="match status" value="1"/>
</dbReference>
<dbReference type="Gene3D" id="3.40.50.720">
    <property type="entry name" value="NAD(P)-binding Rossmann-like Domain"/>
    <property type="match status" value="1"/>
</dbReference>
<dbReference type="KEGG" id="bqy:MUS_1015"/>
<sequence length="235" mass="26202">MLPTISRLFTGILFPAVLNDIMSGEEVFYMNIALLGATGRVGQAFIKEAQKHGHMEIFALVRSAGTVLPIPEKHIITGNARRREDVSRLISKADTVVSCLGTDGDDTLSAAMTHIIDGMKRHHVQRLITIGTAGILQSRLMPDQYRFESAESKRKSTRAAKEHARVYEMLLAEDLDWTIICPTYLPDGDAAGVYRFEQDRLPEDGAEITVGDTAHFLYRELISPQFVRKRVGLAY</sequence>
<gene>
    <name evidence="2" type="primary">yheG</name>
    <name evidence="2" type="ORF">MUS_1015</name>
</gene>
<dbReference type="Pfam" id="PF13460">
    <property type="entry name" value="NAD_binding_10"/>
    <property type="match status" value="1"/>
</dbReference>
<evidence type="ECO:0000313" key="3">
    <source>
        <dbReference type="Proteomes" id="UP000002878"/>
    </source>
</evidence>
<dbReference type="EMBL" id="CP003332">
    <property type="protein sequence ID" value="AFJ61051.1"/>
    <property type="molecule type" value="Genomic_DNA"/>
</dbReference>
<dbReference type="InterPro" id="IPR051606">
    <property type="entry name" value="Polyketide_Oxido-like"/>
</dbReference>
<dbReference type="HOGENOM" id="CLU_025711_4_5_9"/>
<organism evidence="2 3">
    <name type="scientific">Bacillus amyloliquefaciens (strain Y2)</name>
    <name type="common">Bacillus amyloliquefaciens subsp. plantarum (strain B9601-Y2)</name>
    <dbReference type="NCBI Taxonomy" id="1155777"/>
    <lineage>
        <taxon>Bacteria</taxon>
        <taxon>Bacillati</taxon>
        <taxon>Bacillota</taxon>
        <taxon>Bacilli</taxon>
        <taxon>Bacillales</taxon>
        <taxon>Bacillaceae</taxon>
        <taxon>Bacillus</taxon>
        <taxon>Bacillus amyloliquefaciens group</taxon>
    </lineage>
</organism>
<name>I2C327_BACAY</name>
<evidence type="ECO:0000259" key="1">
    <source>
        <dbReference type="Pfam" id="PF13460"/>
    </source>
</evidence>